<gene>
    <name evidence="6 8" type="primary">rsmI</name>
    <name evidence="8" type="ORF">DSM101010T_11970</name>
</gene>
<evidence type="ECO:0000259" key="7">
    <source>
        <dbReference type="Pfam" id="PF00590"/>
    </source>
</evidence>
<keyword evidence="5 6" id="KW-0949">S-adenosyl-L-methionine</keyword>
<keyword evidence="9" id="KW-1185">Reference proteome</keyword>
<name>A0A7J0BHZ5_9BACT</name>
<dbReference type="PIRSF" id="PIRSF005917">
    <property type="entry name" value="MTase_YraL"/>
    <property type="match status" value="1"/>
</dbReference>
<keyword evidence="2 6" id="KW-0698">rRNA processing</keyword>
<evidence type="ECO:0000256" key="6">
    <source>
        <dbReference type="HAMAP-Rule" id="MF_01877"/>
    </source>
</evidence>
<evidence type="ECO:0000313" key="9">
    <source>
        <dbReference type="Proteomes" id="UP000503840"/>
    </source>
</evidence>
<dbReference type="InterPro" id="IPR008189">
    <property type="entry name" value="rRNA_ssu_MeTfrase_I"/>
</dbReference>
<keyword evidence="3 6" id="KW-0489">Methyltransferase</keyword>
<dbReference type="Gene3D" id="3.30.950.10">
    <property type="entry name" value="Methyltransferase, Cobalt-precorrin-4 Transmethylase, Domain 2"/>
    <property type="match status" value="1"/>
</dbReference>
<dbReference type="GO" id="GO:0005737">
    <property type="term" value="C:cytoplasm"/>
    <property type="evidence" value="ECO:0007669"/>
    <property type="project" value="UniProtKB-SubCell"/>
</dbReference>
<sequence length="275" mass="29948">MPLISPNLWVVATPLGNPGDLSPRAREVLEAADLVLAEDTRRAGTLFKMTGVTVKKLASFHDHNEEAKSPSLVEAMQQGQVLALVSDAGMPLFSDPGYRLVRLARQEGLSVSVVPGPSAPLTALAASGIAPQPFTFMGFPPRKKSDQEKFFGEFRSVQTTLVFFERKNRLAETLAVAFGVLGPRELCVARELTKTHEEFILTRLEAHATVPDDLLGEITVVVGPPESVDKPGDEAVLDLIREESAAGGKPRDIARRVKDRVLGWSVGEIYQLMQR</sequence>
<keyword evidence="4 6" id="KW-0808">Transferase</keyword>
<dbReference type="InterPro" id="IPR014777">
    <property type="entry name" value="4pyrrole_Mease_sub1"/>
</dbReference>
<dbReference type="InterPro" id="IPR014776">
    <property type="entry name" value="4pyrrole_Mease_sub2"/>
</dbReference>
<reference evidence="8 9" key="1">
    <citation type="submission" date="2020-05" db="EMBL/GenBank/DDBJ databases">
        <title>Draft genome sequence of Desulfovibrio sp. strain HN2T.</title>
        <authorList>
            <person name="Ueno A."/>
            <person name="Tamazawa S."/>
            <person name="Tamamura S."/>
            <person name="Murakami T."/>
            <person name="Kiyama T."/>
            <person name="Inomata H."/>
            <person name="Amano Y."/>
            <person name="Miyakawa K."/>
            <person name="Tamaki H."/>
            <person name="Naganuma T."/>
            <person name="Kaneko K."/>
        </authorList>
    </citation>
    <scope>NUCLEOTIDE SEQUENCE [LARGE SCALE GENOMIC DNA]</scope>
    <source>
        <strain evidence="8 9">HN2</strain>
    </source>
</reference>
<dbReference type="Gene3D" id="3.40.1010.10">
    <property type="entry name" value="Cobalt-precorrin-4 Transmethylase, Domain 1"/>
    <property type="match status" value="1"/>
</dbReference>
<protein>
    <recommendedName>
        <fullName evidence="6">Ribosomal RNA small subunit methyltransferase I</fullName>
        <ecNumber evidence="6">2.1.1.198</ecNumber>
    </recommendedName>
    <alternativeName>
        <fullName evidence="6">16S rRNA 2'-O-ribose C1402 methyltransferase</fullName>
    </alternativeName>
    <alternativeName>
        <fullName evidence="6">rRNA (cytidine-2'-O-)-methyltransferase RsmI</fullName>
    </alternativeName>
</protein>
<comment type="similarity">
    <text evidence="6">Belongs to the methyltransferase superfamily. RsmI family.</text>
</comment>
<dbReference type="PANTHER" id="PTHR46111">
    <property type="entry name" value="RIBOSOMAL RNA SMALL SUBUNIT METHYLTRANSFERASE I"/>
    <property type="match status" value="1"/>
</dbReference>
<dbReference type="Proteomes" id="UP000503840">
    <property type="component" value="Unassembled WGS sequence"/>
</dbReference>
<evidence type="ECO:0000256" key="1">
    <source>
        <dbReference type="ARBA" id="ARBA00022490"/>
    </source>
</evidence>
<comment type="catalytic activity">
    <reaction evidence="6">
        <text>cytidine(1402) in 16S rRNA + S-adenosyl-L-methionine = 2'-O-methylcytidine(1402) in 16S rRNA + S-adenosyl-L-homocysteine + H(+)</text>
        <dbReference type="Rhea" id="RHEA:42924"/>
        <dbReference type="Rhea" id="RHEA-COMP:10285"/>
        <dbReference type="Rhea" id="RHEA-COMP:10286"/>
        <dbReference type="ChEBI" id="CHEBI:15378"/>
        <dbReference type="ChEBI" id="CHEBI:57856"/>
        <dbReference type="ChEBI" id="CHEBI:59789"/>
        <dbReference type="ChEBI" id="CHEBI:74495"/>
        <dbReference type="ChEBI" id="CHEBI:82748"/>
        <dbReference type="EC" id="2.1.1.198"/>
    </reaction>
</comment>
<comment type="subcellular location">
    <subcellularLocation>
        <location evidence="6">Cytoplasm</location>
    </subcellularLocation>
</comment>
<keyword evidence="1 6" id="KW-0963">Cytoplasm</keyword>
<evidence type="ECO:0000313" key="8">
    <source>
        <dbReference type="EMBL" id="GFM32832.1"/>
    </source>
</evidence>
<dbReference type="EMBL" id="BLVO01000012">
    <property type="protein sequence ID" value="GFM32832.1"/>
    <property type="molecule type" value="Genomic_DNA"/>
</dbReference>
<dbReference type="SUPFAM" id="SSF53790">
    <property type="entry name" value="Tetrapyrrole methylase"/>
    <property type="match status" value="1"/>
</dbReference>
<dbReference type="EC" id="2.1.1.198" evidence="6"/>
<dbReference type="HAMAP" id="MF_01877">
    <property type="entry name" value="16SrRNA_methyltr_I"/>
    <property type="match status" value="1"/>
</dbReference>
<dbReference type="NCBIfam" id="TIGR00096">
    <property type="entry name" value="16S rRNA (cytidine(1402)-2'-O)-methyltransferase"/>
    <property type="match status" value="1"/>
</dbReference>
<dbReference type="Pfam" id="PF00590">
    <property type="entry name" value="TP_methylase"/>
    <property type="match status" value="1"/>
</dbReference>
<feature type="domain" description="Tetrapyrrole methylase" evidence="7">
    <location>
        <begin position="8"/>
        <end position="205"/>
    </location>
</feature>
<evidence type="ECO:0000256" key="2">
    <source>
        <dbReference type="ARBA" id="ARBA00022552"/>
    </source>
</evidence>
<comment type="function">
    <text evidence="6">Catalyzes the 2'-O-methylation of the ribose of cytidine 1402 (C1402) in 16S rRNA.</text>
</comment>
<dbReference type="GO" id="GO:0070677">
    <property type="term" value="F:rRNA (cytosine-2'-O-)-methyltransferase activity"/>
    <property type="evidence" value="ECO:0007669"/>
    <property type="project" value="UniProtKB-UniRule"/>
</dbReference>
<evidence type="ECO:0000256" key="5">
    <source>
        <dbReference type="ARBA" id="ARBA00022691"/>
    </source>
</evidence>
<proteinExistence type="inferred from homology"/>
<dbReference type="InterPro" id="IPR035996">
    <property type="entry name" value="4pyrrol_Methylase_sf"/>
</dbReference>
<organism evidence="8 9">
    <name type="scientific">Desulfovibrio subterraneus</name>
    <dbReference type="NCBI Taxonomy" id="2718620"/>
    <lineage>
        <taxon>Bacteria</taxon>
        <taxon>Pseudomonadati</taxon>
        <taxon>Thermodesulfobacteriota</taxon>
        <taxon>Desulfovibrionia</taxon>
        <taxon>Desulfovibrionales</taxon>
        <taxon>Desulfovibrionaceae</taxon>
        <taxon>Desulfovibrio</taxon>
    </lineage>
</organism>
<evidence type="ECO:0000256" key="4">
    <source>
        <dbReference type="ARBA" id="ARBA00022679"/>
    </source>
</evidence>
<comment type="caution">
    <text evidence="8">The sequence shown here is derived from an EMBL/GenBank/DDBJ whole genome shotgun (WGS) entry which is preliminary data.</text>
</comment>
<dbReference type="AlphaFoldDB" id="A0A7J0BHZ5"/>
<dbReference type="PANTHER" id="PTHR46111:SF1">
    <property type="entry name" value="RIBOSOMAL RNA SMALL SUBUNIT METHYLTRANSFERASE I"/>
    <property type="match status" value="1"/>
</dbReference>
<dbReference type="CDD" id="cd11648">
    <property type="entry name" value="RsmI"/>
    <property type="match status" value="1"/>
</dbReference>
<dbReference type="InterPro" id="IPR000878">
    <property type="entry name" value="4pyrrol_Mease"/>
</dbReference>
<dbReference type="RefSeq" id="WP_174404502.1">
    <property type="nucleotide sequence ID" value="NZ_BLVO01000012.1"/>
</dbReference>
<evidence type="ECO:0000256" key="3">
    <source>
        <dbReference type="ARBA" id="ARBA00022603"/>
    </source>
</evidence>
<accession>A0A7J0BHZ5</accession>